<sequence>MTGQVVGYGRVSSISQNEARQVESLAGCDRLFIDKASGKNANRPELNAALDYVRQGDTLRVPSMDRLARNTVDLLTLVKTLTERGVTVEFLKERLTFSGDRSDNIGQLMLTILGGIAEFERSLIRERQAEGIALAKARGVYKGRKPALTTEQVTEARERVELGIPKAAVARDLGVSRQTLYSALANP</sequence>
<evidence type="ECO:0000313" key="4">
    <source>
        <dbReference type="Proteomes" id="UP000283644"/>
    </source>
</evidence>
<dbReference type="PANTHER" id="PTHR30461">
    <property type="entry name" value="DNA-INVERTASE FROM LAMBDOID PROPHAGE"/>
    <property type="match status" value="1"/>
</dbReference>
<dbReference type="GO" id="GO:0003677">
    <property type="term" value="F:DNA binding"/>
    <property type="evidence" value="ECO:0007669"/>
    <property type="project" value="InterPro"/>
</dbReference>
<evidence type="ECO:0000313" key="3">
    <source>
        <dbReference type="EMBL" id="RHW25341.1"/>
    </source>
</evidence>
<dbReference type="SUPFAM" id="SSF53041">
    <property type="entry name" value="Resolvase-like"/>
    <property type="match status" value="1"/>
</dbReference>
<dbReference type="CDD" id="cd00569">
    <property type="entry name" value="HTH_Hin_like"/>
    <property type="match status" value="1"/>
</dbReference>
<comment type="similarity">
    <text evidence="1">Belongs to the site-specific recombinase resolvase family.</text>
</comment>
<protein>
    <submittedName>
        <fullName evidence="3">Recombinase family protein</fullName>
    </submittedName>
</protein>
<evidence type="ECO:0000259" key="2">
    <source>
        <dbReference type="PROSITE" id="PS51736"/>
    </source>
</evidence>
<dbReference type="Pfam" id="PF02796">
    <property type="entry name" value="HTH_7"/>
    <property type="match status" value="1"/>
</dbReference>
<evidence type="ECO:0000256" key="1">
    <source>
        <dbReference type="ARBA" id="ARBA00009913"/>
    </source>
</evidence>
<accession>A0A417XYA3</accession>
<dbReference type="InterPro" id="IPR050639">
    <property type="entry name" value="SSR_resolvase"/>
</dbReference>
<gene>
    <name evidence="3" type="ORF">D0Z08_19855</name>
</gene>
<dbReference type="InterPro" id="IPR006120">
    <property type="entry name" value="Resolvase_HTH_dom"/>
</dbReference>
<dbReference type="SMART" id="SM00857">
    <property type="entry name" value="Resolvase"/>
    <property type="match status" value="1"/>
</dbReference>
<dbReference type="SUPFAM" id="SSF46689">
    <property type="entry name" value="Homeodomain-like"/>
    <property type="match status" value="1"/>
</dbReference>
<name>A0A417XYA3_9ACTN</name>
<organism evidence="3 4">
    <name type="scientific">Nocardioides immobilis</name>
    <dbReference type="NCBI Taxonomy" id="2049295"/>
    <lineage>
        <taxon>Bacteria</taxon>
        <taxon>Bacillati</taxon>
        <taxon>Actinomycetota</taxon>
        <taxon>Actinomycetes</taxon>
        <taxon>Propionibacteriales</taxon>
        <taxon>Nocardioidaceae</taxon>
        <taxon>Nocardioides</taxon>
    </lineage>
</organism>
<dbReference type="Gene3D" id="3.40.50.1390">
    <property type="entry name" value="Resolvase, N-terminal catalytic domain"/>
    <property type="match status" value="1"/>
</dbReference>
<comment type="caution">
    <text evidence="3">The sequence shown here is derived from an EMBL/GenBank/DDBJ whole genome shotgun (WGS) entry which is preliminary data.</text>
</comment>
<dbReference type="EMBL" id="QXGH01000025">
    <property type="protein sequence ID" value="RHW25341.1"/>
    <property type="molecule type" value="Genomic_DNA"/>
</dbReference>
<dbReference type="OrthoDB" id="128993at2"/>
<dbReference type="Gene3D" id="1.10.10.60">
    <property type="entry name" value="Homeodomain-like"/>
    <property type="match status" value="1"/>
</dbReference>
<dbReference type="GO" id="GO:0000150">
    <property type="term" value="F:DNA strand exchange activity"/>
    <property type="evidence" value="ECO:0007669"/>
    <property type="project" value="InterPro"/>
</dbReference>
<proteinExistence type="inferred from homology"/>
<dbReference type="CDD" id="cd03768">
    <property type="entry name" value="SR_ResInv"/>
    <property type="match status" value="1"/>
</dbReference>
<dbReference type="InterPro" id="IPR036162">
    <property type="entry name" value="Resolvase-like_N_sf"/>
</dbReference>
<dbReference type="PANTHER" id="PTHR30461:SF26">
    <property type="entry name" value="RESOLVASE HOMOLOG YNEB"/>
    <property type="match status" value="1"/>
</dbReference>
<reference evidence="3 4" key="1">
    <citation type="submission" date="2018-09" db="EMBL/GenBank/DDBJ databases">
        <title>Genome sequencing of Nocardioides immobilis CCTCC AB 2017083 for comparison to Nocardioides silvaticus.</title>
        <authorList>
            <person name="Li C."/>
            <person name="Wang G."/>
        </authorList>
    </citation>
    <scope>NUCLEOTIDE SEQUENCE [LARGE SCALE GENOMIC DNA]</scope>
    <source>
        <strain evidence="3 4">CCTCC AB 2017083</strain>
    </source>
</reference>
<keyword evidence="4" id="KW-1185">Reference proteome</keyword>
<dbReference type="InterPro" id="IPR006119">
    <property type="entry name" value="Resolv_N"/>
</dbReference>
<dbReference type="PROSITE" id="PS51736">
    <property type="entry name" value="RECOMBINASES_3"/>
    <property type="match status" value="1"/>
</dbReference>
<dbReference type="InterPro" id="IPR009057">
    <property type="entry name" value="Homeodomain-like_sf"/>
</dbReference>
<feature type="domain" description="Resolvase/invertase-type recombinase catalytic" evidence="2">
    <location>
        <begin position="4"/>
        <end position="139"/>
    </location>
</feature>
<dbReference type="Pfam" id="PF00239">
    <property type="entry name" value="Resolvase"/>
    <property type="match status" value="1"/>
</dbReference>
<dbReference type="RefSeq" id="WP_118927124.1">
    <property type="nucleotide sequence ID" value="NZ_QXGH01000025.1"/>
</dbReference>
<dbReference type="AlphaFoldDB" id="A0A417XYA3"/>
<dbReference type="Proteomes" id="UP000283644">
    <property type="component" value="Unassembled WGS sequence"/>
</dbReference>